<feature type="chain" id="PRO_5020722833" description="LppX_LprAFG lipoprotein" evidence="1">
    <location>
        <begin position="21"/>
        <end position="263"/>
    </location>
</feature>
<protein>
    <recommendedName>
        <fullName evidence="4">LppX_LprAFG lipoprotein</fullName>
    </recommendedName>
</protein>
<dbReference type="Gene3D" id="2.50.20.20">
    <property type="match status" value="1"/>
</dbReference>
<sequence>MKFRAAVATVATLPLALGLAACGNNDKPEAGRDWGQMPAATPAATTTAEPLKQAPVVHLNRTTFVPAMTTALSKQKSWKIVGTMTADGTTVMSMKGVQTSKPAAMSMEMTGAAFGTGTAKILLVKGVLYVSIPGTTPAGKFVTVDSKQTGQLGELLDGGDPTKIYKSFDSSMASLKFVRTETIGGQKLDRYDVTVNTAKALAAQGKKVPAGVPKTLTYSLWMDKAHLVRRMSFALMGVSMVMTMSEYNKPVSITAPPASKLAR</sequence>
<name>A0A4R0K197_9ACTN</name>
<feature type="signal peptide" evidence="1">
    <location>
        <begin position="1"/>
        <end position="20"/>
    </location>
</feature>
<dbReference type="SUPFAM" id="SSF89392">
    <property type="entry name" value="Prokaryotic lipoproteins and lipoprotein localization factors"/>
    <property type="match status" value="1"/>
</dbReference>
<keyword evidence="3" id="KW-1185">Reference proteome</keyword>
<dbReference type="AlphaFoldDB" id="A0A4R0K197"/>
<organism evidence="2 3">
    <name type="scientific">Kribbella capetownensis</name>
    <dbReference type="NCBI Taxonomy" id="1572659"/>
    <lineage>
        <taxon>Bacteria</taxon>
        <taxon>Bacillati</taxon>
        <taxon>Actinomycetota</taxon>
        <taxon>Actinomycetes</taxon>
        <taxon>Propionibacteriales</taxon>
        <taxon>Kribbellaceae</taxon>
        <taxon>Kribbella</taxon>
    </lineage>
</organism>
<comment type="caution">
    <text evidence="2">The sequence shown here is derived from an EMBL/GenBank/DDBJ whole genome shotgun (WGS) entry which is preliminary data.</text>
</comment>
<proteinExistence type="predicted"/>
<evidence type="ECO:0000256" key="1">
    <source>
        <dbReference type="SAM" id="SignalP"/>
    </source>
</evidence>
<gene>
    <name evidence="2" type="ORF">E0H75_05870</name>
</gene>
<accession>A0A4R0K197</accession>
<reference evidence="2 3" key="1">
    <citation type="submission" date="2019-02" db="EMBL/GenBank/DDBJ databases">
        <title>Kribbella capetownensis sp. nov. and Kribbella speibonae sp. nov., isolated from soil.</title>
        <authorList>
            <person name="Curtis S.M."/>
            <person name="Norton I."/>
            <person name="Everest G.J."/>
            <person name="Meyers P.R."/>
        </authorList>
    </citation>
    <scope>NUCLEOTIDE SEQUENCE [LARGE SCALE GENOMIC DNA]</scope>
    <source>
        <strain evidence="2 3">YM53</strain>
    </source>
</reference>
<keyword evidence="1" id="KW-0732">Signal</keyword>
<dbReference type="Proteomes" id="UP000293342">
    <property type="component" value="Unassembled WGS sequence"/>
</dbReference>
<dbReference type="PROSITE" id="PS51257">
    <property type="entry name" value="PROKAR_LIPOPROTEIN"/>
    <property type="match status" value="1"/>
</dbReference>
<dbReference type="OrthoDB" id="3781094at2"/>
<dbReference type="RefSeq" id="WP_131512045.1">
    <property type="nucleotide sequence ID" value="NZ_SJKD01000001.1"/>
</dbReference>
<evidence type="ECO:0000313" key="3">
    <source>
        <dbReference type="Proteomes" id="UP000293342"/>
    </source>
</evidence>
<evidence type="ECO:0008006" key="4">
    <source>
        <dbReference type="Google" id="ProtNLM"/>
    </source>
</evidence>
<dbReference type="EMBL" id="SJKD01000001">
    <property type="protein sequence ID" value="TCC53239.1"/>
    <property type="molecule type" value="Genomic_DNA"/>
</dbReference>
<evidence type="ECO:0000313" key="2">
    <source>
        <dbReference type="EMBL" id="TCC53239.1"/>
    </source>
</evidence>
<dbReference type="InterPro" id="IPR029046">
    <property type="entry name" value="LolA/LolB/LppX"/>
</dbReference>